<gene>
    <name evidence="2" type="ORF">AW171_hschr74183</name>
</gene>
<dbReference type="RefSeq" id="XP_017989156.1">
    <property type="nucleotide sequence ID" value="XM_018133681.1"/>
</dbReference>
<keyword evidence="3" id="KW-1185">Reference proteome</keyword>
<keyword evidence="1" id="KW-0732">Signal</keyword>
<reference evidence="2 3" key="1">
    <citation type="submission" date="2016-01" db="EMBL/GenBank/DDBJ databases">
        <title>Genome sequence of the yeast Holleya sinecauda.</title>
        <authorList>
            <person name="Dietrich F.S."/>
        </authorList>
    </citation>
    <scope>NUCLEOTIDE SEQUENCE [LARGE SCALE GENOMIC DNA]</scope>
    <source>
        <strain evidence="2 3">ATCC 58844</strain>
    </source>
</reference>
<evidence type="ECO:0000313" key="2">
    <source>
        <dbReference type="EMBL" id="AMD22160.1"/>
    </source>
</evidence>
<dbReference type="EMBL" id="CP014247">
    <property type="protein sequence ID" value="AMD22160.1"/>
    <property type="molecule type" value="Genomic_DNA"/>
</dbReference>
<protein>
    <submittedName>
        <fullName evidence="2">HGL180Cp</fullName>
    </submittedName>
</protein>
<dbReference type="AlphaFoldDB" id="A0A0X8HVI2"/>
<proteinExistence type="predicted"/>
<feature type="chain" id="PRO_5007066973" evidence="1">
    <location>
        <begin position="22"/>
        <end position="126"/>
    </location>
</feature>
<dbReference type="Proteomes" id="UP000243052">
    <property type="component" value="Chromosome vii"/>
</dbReference>
<sequence>MKAKTVLLLLVSTLVLTVAESDETAYDKAERYIQETLNPYIADAASFQRYVHSHPDEFEVKEIDEDNAEFYVKSPSWVKLDKGDFNSAISKLGKKHRYLRGKHLQIDDDKLFLSIEDTNLFDELPT</sequence>
<evidence type="ECO:0000313" key="3">
    <source>
        <dbReference type="Proteomes" id="UP000243052"/>
    </source>
</evidence>
<dbReference type="OrthoDB" id="4060077at2759"/>
<evidence type="ECO:0000256" key="1">
    <source>
        <dbReference type="SAM" id="SignalP"/>
    </source>
</evidence>
<name>A0A0X8HVI2_9SACH</name>
<accession>A0A0X8HVI2</accession>
<feature type="signal peptide" evidence="1">
    <location>
        <begin position="1"/>
        <end position="21"/>
    </location>
</feature>
<organism evidence="2 3">
    <name type="scientific">Eremothecium sinecaudum</name>
    <dbReference type="NCBI Taxonomy" id="45286"/>
    <lineage>
        <taxon>Eukaryota</taxon>
        <taxon>Fungi</taxon>
        <taxon>Dikarya</taxon>
        <taxon>Ascomycota</taxon>
        <taxon>Saccharomycotina</taxon>
        <taxon>Saccharomycetes</taxon>
        <taxon>Saccharomycetales</taxon>
        <taxon>Saccharomycetaceae</taxon>
        <taxon>Eremothecium</taxon>
    </lineage>
</organism>
<dbReference type="GeneID" id="28725502"/>